<name>A0A4Y2CL38_ARAVE</name>
<keyword evidence="3" id="KW-1185">Reference proteome</keyword>
<reference evidence="2 3" key="1">
    <citation type="journal article" date="2019" name="Sci. Rep.">
        <title>Orb-weaving spider Araneus ventricosus genome elucidates the spidroin gene catalogue.</title>
        <authorList>
            <person name="Kono N."/>
            <person name="Nakamura H."/>
            <person name="Ohtoshi R."/>
            <person name="Moran D.A.P."/>
            <person name="Shinohara A."/>
            <person name="Yoshida Y."/>
            <person name="Fujiwara M."/>
            <person name="Mori M."/>
            <person name="Tomita M."/>
            <person name="Arakawa K."/>
        </authorList>
    </citation>
    <scope>NUCLEOTIDE SEQUENCE [LARGE SCALE GENOMIC DNA]</scope>
</reference>
<feature type="compositionally biased region" description="Acidic residues" evidence="1">
    <location>
        <begin position="41"/>
        <end position="58"/>
    </location>
</feature>
<evidence type="ECO:0000313" key="2">
    <source>
        <dbReference type="EMBL" id="GBM04654.1"/>
    </source>
</evidence>
<dbReference type="AlphaFoldDB" id="A0A4Y2CL38"/>
<dbReference type="Proteomes" id="UP000499080">
    <property type="component" value="Unassembled WGS sequence"/>
</dbReference>
<feature type="compositionally biased region" description="Polar residues" evidence="1">
    <location>
        <begin position="59"/>
        <end position="70"/>
    </location>
</feature>
<feature type="region of interest" description="Disordered" evidence="1">
    <location>
        <begin position="41"/>
        <end position="70"/>
    </location>
</feature>
<proteinExistence type="predicted"/>
<organism evidence="2 3">
    <name type="scientific">Araneus ventricosus</name>
    <name type="common">Orbweaver spider</name>
    <name type="synonym">Epeira ventricosa</name>
    <dbReference type="NCBI Taxonomy" id="182803"/>
    <lineage>
        <taxon>Eukaryota</taxon>
        <taxon>Metazoa</taxon>
        <taxon>Ecdysozoa</taxon>
        <taxon>Arthropoda</taxon>
        <taxon>Chelicerata</taxon>
        <taxon>Arachnida</taxon>
        <taxon>Araneae</taxon>
        <taxon>Araneomorphae</taxon>
        <taxon>Entelegynae</taxon>
        <taxon>Araneoidea</taxon>
        <taxon>Araneidae</taxon>
        <taxon>Araneus</taxon>
    </lineage>
</organism>
<dbReference type="EMBL" id="BGPR01000205">
    <property type="protein sequence ID" value="GBM04654.1"/>
    <property type="molecule type" value="Genomic_DNA"/>
</dbReference>
<evidence type="ECO:0000256" key="1">
    <source>
        <dbReference type="SAM" id="MobiDB-lite"/>
    </source>
</evidence>
<gene>
    <name evidence="2" type="ORF">AVEN_75606_1</name>
</gene>
<protein>
    <submittedName>
        <fullName evidence="2">Uncharacterized protein</fullName>
    </submittedName>
</protein>
<accession>A0A4Y2CL38</accession>
<evidence type="ECO:0000313" key="3">
    <source>
        <dbReference type="Proteomes" id="UP000499080"/>
    </source>
</evidence>
<sequence>MKSLISLWPQISLFCLREFESLQVLGRLRPGVTEEDILTEITDEMENDDKEDDDDDTDPSQSLFTSLGQL</sequence>
<comment type="caution">
    <text evidence="2">The sequence shown here is derived from an EMBL/GenBank/DDBJ whole genome shotgun (WGS) entry which is preliminary data.</text>
</comment>